<dbReference type="Pfam" id="PF12833">
    <property type="entry name" value="HTH_18"/>
    <property type="match status" value="1"/>
</dbReference>
<dbReference type="FunFam" id="3.40.50.2300:FF:000138">
    <property type="entry name" value="Two-component system sensor histidine kinase/response regulator"/>
    <property type="match status" value="1"/>
</dbReference>
<feature type="domain" description="HTH araC/xylS-type" evidence="15">
    <location>
        <begin position="1234"/>
        <end position="1333"/>
    </location>
</feature>
<dbReference type="OrthoDB" id="9806995at2"/>
<dbReference type="InterPro" id="IPR003661">
    <property type="entry name" value="HisK_dim/P_dom"/>
</dbReference>
<dbReference type="FunFam" id="3.30.565.10:FF:000037">
    <property type="entry name" value="Hybrid sensor histidine kinase/response regulator"/>
    <property type="match status" value="1"/>
</dbReference>
<gene>
    <name evidence="18" type="ORF">SAMN04488104_101813</name>
</gene>
<dbReference type="Gene3D" id="2.130.10.10">
    <property type="entry name" value="YVTN repeat-like/Quinoprotein amine dehydrogenase"/>
    <property type="match status" value="3"/>
</dbReference>
<evidence type="ECO:0000256" key="1">
    <source>
        <dbReference type="ARBA" id="ARBA00000085"/>
    </source>
</evidence>
<keyword evidence="6 18" id="KW-0418">Kinase</keyword>
<evidence type="ECO:0000256" key="8">
    <source>
        <dbReference type="ARBA" id="ARBA00023012"/>
    </source>
</evidence>
<name>A0A1G6SR75_9BACT</name>
<feature type="transmembrane region" description="Helical" evidence="13">
    <location>
        <begin position="773"/>
        <end position="796"/>
    </location>
</feature>
<dbReference type="InterPro" id="IPR013783">
    <property type="entry name" value="Ig-like_fold"/>
</dbReference>
<dbReference type="InterPro" id="IPR004358">
    <property type="entry name" value="Sig_transdc_His_kin-like_C"/>
</dbReference>
<dbReference type="CDD" id="cd17574">
    <property type="entry name" value="REC_OmpR"/>
    <property type="match status" value="1"/>
</dbReference>
<dbReference type="SUPFAM" id="SSF46689">
    <property type="entry name" value="Homeodomain-like"/>
    <property type="match status" value="1"/>
</dbReference>
<dbReference type="STRING" id="686796.SAMN04488104_101813"/>
<keyword evidence="3 12" id="KW-0597">Phosphoprotein</keyword>
<feature type="chain" id="PRO_5011677879" description="histidine kinase" evidence="14">
    <location>
        <begin position="19"/>
        <end position="1341"/>
    </location>
</feature>
<dbReference type="Gene3D" id="2.60.40.10">
    <property type="entry name" value="Immunoglobulins"/>
    <property type="match status" value="1"/>
</dbReference>
<dbReference type="InterPro" id="IPR015943">
    <property type="entry name" value="WD40/YVTN_repeat-like_dom_sf"/>
</dbReference>
<evidence type="ECO:0000256" key="6">
    <source>
        <dbReference type="ARBA" id="ARBA00022777"/>
    </source>
</evidence>
<dbReference type="InterPro" id="IPR003594">
    <property type="entry name" value="HATPase_dom"/>
</dbReference>
<dbReference type="Pfam" id="PF00072">
    <property type="entry name" value="Response_reg"/>
    <property type="match status" value="1"/>
</dbReference>
<feature type="domain" description="Histidine kinase" evidence="16">
    <location>
        <begin position="830"/>
        <end position="1047"/>
    </location>
</feature>
<evidence type="ECO:0000256" key="10">
    <source>
        <dbReference type="ARBA" id="ARBA00023125"/>
    </source>
</evidence>
<keyword evidence="8" id="KW-0902">Two-component regulatory system</keyword>
<keyword evidence="13" id="KW-0472">Membrane</keyword>
<dbReference type="InterPro" id="IPR011123">
    <property type="entry name" value="Y_Y_Y"/>
</dbReference>
<dbReference type="GO" id="GO:0043565">
    <property type="term" value="F:sequence-specific DNA binding"/>
    <property type="evidence" value="ECO:0007669"/>
    <property type="project" value="InterPro"/>
</dbReference>
<evidence type="ECO:0000256" key="12">
    <source>
        <dbReference type="PROSITE-ProRule" id="PRU00169"/>
    </source>
</evidence>
<dbReference type="PROSITE" id="PS50109">
    <property type="entry name" value="HIS_KIN"/>
    <property type="match status" value="1"/>
</dbReference>
<dbReference type="GO" id="GO:0000155">
    <property type="term" value="F:phosphorelay sensor kinase activity"/>
    <property type="evidence" value="ECO:0007669"/>
    <property type="project" value="InterPro"/>
</dbReference>
<dbReference type="InterPro" id="IPR036890">
    <property type="entry name" value="HATPase_C_sf"/>
</dbReference>
<dbReference type="Pfam" id="PF00512">
    <property type="entry name" value="HisKA"/>
    <property type="match status" value="1"/>
</dbReference>
<dbReference type="Pfam" id="PF02518">
    <property type="entry name" value="HATPase_c"/>
    <property type="match status" value="1"/>
</dbReference>
<protein>
    <recommendedName>
        <fullName evidence="2">histidine kinase</fullName>
        <ecNumber evidence="2">2.7.13.3</ecNumber>
    </recommendedName>
</protein>
<dbReference type="SUPFAM" id="SSF63829">
    <property type="entry name" value="Calcium-dependent phosphotriesterase"/>
    <property type="match status" value="2"/>
</dbReference>
<comment type="catalytic activity">
    <reaction evidence="1">
        <text>ATP + protein L-histidine = ADP + protein N-phospho-L-histidine.</text>
        <dbReference type="EC" id="2.7.13.3"/>
    </reaction>
</comment>
<dbReference type="PANTHER" id="PTHR43547">
    <property type="entry name" value="TWO-COMPONENT HISTIDINE KINASE"/>
    <property type="match status" value="1"/>
</dbReference>
<evidence type="ECO:0000259" key="15">
    <source>
        <dbReference type="PROSITE" id="PS01124"/>
    </source>
</evidence>
<feature type="modified residue" description="4-aspartylphosphate" evidence="12">
    <location>
        <position position="1133"/>
    </location>
</feature>
<dbReference type="Gene3D" id="1.10.10.60">
    <property type="entry name" value="Homeodomain-like"/>
    <property type="match status" value="1"/>
</dbReference>
<keyword evidence="4" id="KW-0808">Transferase</keyword>
<dbReference type="SMART" id="SM00448">
    <property type="entry name" value="REC"/>
    <property type="match status" value="1"/>
</dbReference>
<dbReference type="InterPro" id="IPR011006">
    <property type="entry name" value="CheY-like_superfamily"/>
</dbReference>
<keyword evidence="14" id="KW-0732">Signal</keyword>
<evidence type="ECO:0000313" key="18">
    <source>
        <dbReference type="EMBL" id="SDD18676.1"/>
    </source>
</evidence>
<keyword evidence="10" id="KW-0238">DNA-binding</keyword>
<dbReference type="Proteomes" id="UP000199060">
    <property type="component" value="Unassembled WGS sequence"/>
</dbReference>
<dbReference type="Gene3D" id="1.10.287.130">
    <property type="match status" value="1"/>
</dbReference>
<dbReference type="CDD" id="cd00082">
    <property type="entry name" value="HisKA"/>
    <property type="match status" value="1"/>
</dbReference>
<evidence type="ECO:0000259" key="17">
    <source>
        <dbReference type="PROSITE" id="PS50110"/>
    </source>
</evidence>
<dbReference type="EMBL" id="FNAC01000018">
    <property type="protein sequence ID" value="SDD18676.1"/>
    <property type="molecule type" value="Genomic_DNA"/>
</dbReference>
<dbReference type="PRINTS" id="PR00344">
    <property type="entry name" value="BCTRLSENSOR"/>
</dbReference>
<evidence type="ECO:0000256" key="2">
    <source>
        <dbReference type="ARBA" id="ARBA00012438"/>
    </source>
</evidence>
<dbReference type="SUPFAM" id="SSF52172">
    <property type="entry name" value="CheY-like"/>
    <property type="match status" value="1"/>
</dbReference>
<evidence type="ECO:0000256" key="9">
    <source>
        <dbReference type="ARBA" id="ARBA00023015"/>
    </source>
</evidence>
<dbReference type="PROSITE" id="PS50110">
    <property type="entry name" value="RESPONSE_REGULATORY"/>
    <property type="match status" value="1"/>
</dbReference>
<dbReference type="InterPro" id="IPR018062">
    <property type="entry name" value="HTH_AraC-typ_CS"/>
</dbReference>
<evidence type="ECO:0000256" key="13">
    <source>
        <dbReference type="SAM" id="Phobius"/>
    </source>
</evidence>
<keyword evidence="13" id="KW-1133">Transmembrane helix</keyword>
<evidence type="ECO:0000256" key="14">
    <source>
        <dbReference type="SAM" id="SignalP"/>
    </source>
</evidence>
<dbReference type="SUPFAM" id="SSF55874">
    <property type="entry name" value="ATPase domain of HSP90 chaperone/DNA topoisomerase II/histidine kinase"/>
    <property type="match status" value="1"/>
</dbReference>
<proteinExistence type="predicted"/>
<dbReference type="SMART" id="SM00388">
    <property type="entry name" value="HisKA"/>
    <property type="match status" value="1"/>
</dbReference>
<sequence>MRTVLFTCWLFFSLSSSAFSFQNTNAEEFTIDVLNVRRGLLSNYVTKVISDEYNFKYFATEGGITKFDGYDFSEYKPGPSFQGLENENIETLFKDRDHKIWIGTKGGGLSKLDPQKNSIKSYNEAFKDYSEKPMRVIAINQSNDGNIWVGTWGNGVFILDPQLEKVLDHFAFSQPVYNIINDQFWNIWFVSGNQLMKYDPSEERLLRFSAGMNPNNLVEDPVRQKIWMIGNAQKKVILHAFDQESQKIENHNPAITANFVKSIALDPQGRLWIGSWGDGLFISDSEVENFKKVNTNPHSTLEENINYSIILSIDIDENGIAWLGTSHGGALILYPNKGFDFSSITAQEGIIDRNVTSYLISKSGVTYKGTLTEGLFSNRDNFGYQLVETVNKSKVYTIYEWEDYLFIGTGLGMYVAKAGDFTKVQRFFPYQKITTILVDSKERLWVGTQQSGLKMVDFNTYTDVSSWTTFEENNPDHPLENNRISQIKEDDQGRVWLGTFSGVNRYDEGSRNFKTHTELLGEQWDPNIINDLFVTDDKLYLGTPNGLVALSIKDDELIVDDFFEKSNGLMNDFICAIEEDKSKNLWLSTTTTVTKFDPDSRNFINYDREDGVLINSFHSGASFKDKSGKIYFGGSNGLVGFQPEAITEEFSVPEVVLTKMTVNNQVLHVGDEVNGAIILENSIQNTPKINLDYSQNHLSLTFAVNDFFGPDNVSYAYQLKGMNEEWVYLGTLNQISFTGLPWGDYELLLRASRNNQDWSPERSLLISIQAPPWLTWYAFVLYALLALGIVLLIRYISLRQAKLRAELQIIQIEKDKEHELNEAKITFFTNISHEFRTPLTLILSPVTELLEHFDFKESVKEKLLLVESNSKRMLRLINQLLDFRKSEHGLLSLKLSYSDFVGFAKEVYLSFQSLAAQKKIEYHFESNVDQAALEFDRDQMEIVLCNILSNAFKYTKQNGVITFTILVESGELQVKVNDSGIGMSKEEAAKVFDRFYQVQNAETSNLVGSGIGLAFSKNIIDLHEGEISIESEKGKGTQVLIRLPVPVDQSEDLSQFEEEGWDLIADFKISQQGDLKINQSQKAATILIADDHEDIRKYLRGLLENEYHVLEAEDGVAALELINQEIPDVIISDVMMPRMDGIQLCQEVKKQITTSHIPVILLTARSSVTYEMEGLKTGAEDYITKPFNPGIVKTRVSNILENRNKLREYFLNKVRFEPDTQAAPESDLDAQFIEKAIQLVNDNIQNEEFGIDMMVDELYMSQSTLFRKIKSLTGLSITAFIRSVRLKKAAQIILESNLKLSQVAFEVGFNDYKHFKKSFQQQFNCLPSEYKQKIVEKAKEA</sequence>
<dbReference type="RefSeq" id="WP_087939390.1">
    <property type="nucleotide sequence ID" value="NZ_FNAC01000018.1"/>
</dbReference>
<keyword evidence="11" id="KW-0804">Transcription</keyword>
<dbReference type="SUPFAM" id="SSF47384">
    <property type="entry name" value="Homodimeric domain of signal transducing histidine kinase"/>
    <property type="match status" value="1"/>
</dbReference>
<accession>A0A1G6SR75</accession>
<evidence type="ECO:0000259" key="16">
    <source>
        <dbReference type="PROSITE" id="PS50109"/>
    </source>
</evidence>
<dbReference type="InterPro" id="IPR009057">
    <property type="entry name" value="Homeodomain-like_sf"/>
</dbReference>
<dbReference type="PANTHER" id="PTHR43547:SF2">
    <property type="entry name" value="HYBRID SIGNAL TRANSDUCTION HISTIDINE KINASE C"/>
    <property type="match status" value="1"/>
</dbReference>
<evidence type="ECO:0000256" key="5">
    <source>
        <dbReference type="ARBA" id="ARBA00022741"/>
    </source>
</evidence>
<feature type="domain" description="Response regulatory" evidence="17">
    <location>
        <begin position="1085"/>
        <end position="1200"/>
    </location>
</feature>
<dbReference type="InterPro" id="IPR005467">
    <property type="entry name" value="His_kinase_dom"/>
</dbReference>
<keyword evidence="7" id="KW-0067">ATP-binding</keyword>
<evidence type="ECO:0000256" key="4">
    <source>
        <dbReference type="ARBA" id="ARBA00022679"/>
    </source>
</evidence>
<dbReference type="GO" id="GO:0003700">
    <property type="term" value="F:DNA-binding transcription factor activity"/>
    <property type="evidence" value="ECO:0007669"/>
    <property type="project" value="InterPro"/>
</dbReference>
<dbReference type="InterPro" id="IPR001789">
    <property type="entry name" value="Sig_transdc_resp-reg_receiver"/>
</dbReference>
<dbReference type="PROSITE" id="PS00041">
    <property type="entry name" value="HTH_ARAC_FAMILY_1"/>
    <property type="match status" value="1"/>
</dbReference>
<evidence type="ECO:0000313" key="19">
    <source>
        <dbReference type="Proteomes" id="UP000199060"/>
    </source>
</evidence>
<dbReference type="FunFam" id="1.10.287.130:FF:000034">
    <property type="entry name" value="Two-component system sensor histidine kinase/response regulator"/>
    <property type="match status" value="1"/>
</dbReference>
<dbReference type="Pfam" id="PF07495">
    <property type="entry name" value="Y_Y_Y"/>
    <property type="match status" value="1"/>
</dbReference>
<dbReference type="Pfam" id="PF07494">
    <property type="entry name" value="Reg_prop"/>
    <property type="match status" value="3"/>
</dbReference>
<feature type="signal peptide" evidence="14">
    <location>
        <begin position="1"/>
        <end position="18"/>
    </location>
</feature>
<dbReference type="SMART" id="SM00342">
    <property type="entry name" value="HTH_ARAC"/>
    <property type="match status" value="1"/>
</dbReference>
<dbReference type="InterPro" id="IPR036097">
    <property type="entry name" value="HisK_dim/P_sf"/>
</dbReference>
<evidence type="ECO:0000256" key="7">
    <source>
        <dbReference type="ARBA" id="ARBA00022840"/>
    </source>
</evidence>
<dbReference type="Gene3D" id="3.40.50.2300">
    <property type="match status" value="1"/>
</dbReference>
<dbReference type="EC" id="2.7.13.3" evidence="2"/>
<evidence type="ECO:0000256" key="11">
    <source>
        <dbReference type="ARBA" id="ARBA00023163"/>
    </source>
</evidence>
<keyword evidence="13" id="KW-0812">Transmembrane</keyword>
<keyword evidence="19" id="KW-1185">Reference proteome</keyword>
<organism evidence="18 19">
    <name type="scientific">Algoriphagus faecimaris</name>
    <dbReference type="NCBI Taxonomy" id="686796"/>
    <lineage>
        <taxon>Bacteria</taxon>
        <taxon>Pseudomonadati</taxon>
        <taxon>Bacteroidota</taxon>
        <taxon>Cytophagia</taxon>
        <taxon>Cytophagales</taxon>
        <taxon>Cyclobacteriaceae</taxon>
        <taxon>Algoriphagus</taxon>
    </lineage>
</organism>
<dbReference type="InterPro" id="IPR018060">
    <property type="entry name" value="HTH_AraC"/>
</dbReference>
<dbReference type="SMART" id="SM00387">
    <property type="entry name" value="HATPase_c"/>
    <property type="match status" value="1"/>
</dbReference>
<dbReference type="Gene3D" id="3.30.565.10">
    <property type="entry name" value="Histidine kinase-like ATPase, C-terminal domain"/>
    <property type="match status" value="1"/>
</dbReference>
<keyword evidence="5" id="KW-0547">Nucleotide-binding</keyword>
<reference evidence="19" key="1">
    <citation type="submission" date="2016-10" db="EMBL/GenBank/DDBJ databases">
        <authorList>
            <person name="Varghese N."/>
            <person name="Submissions S."/>
        </authorList>
    </citation>
    <scope>NUCLEOTIDE SEQUENCE [LARGE SCALE GENOMIC DNA]</scope>
    <source>
        <strain evidence="19">DSM 23095</strain>
    </source>
</reference>
<dbReference type="PROSITE" id="PS01124">
    <property type="entry name" value="HTH_ARAC_FAMILY_2"/>
    <property type="match status" value="1"/>
</dbReference>
<dbReference type="InterPro" id="IPR011110">
    <property type="entry name" value="Reg_prop"/>
</dbReference>
<keyword evidence="9" id="KW-0805">Transcription regulation</keyword>
<evidence type="ECO:0000256" key="3">
    <source>
        <dbReference type="ARBA" id="ARBA00022553"/>
    </source>
</evidence>
<dbReference type="GO" id="GO:0005524">
    <property type="term" value="F:ATP binding"/>
    <property type="evidence" value="ECO:0007669"/>
    <property type="project" value="UniProtKB-KW"/>
</dbReference>